<protein>
    <submittedName>
        <fullName evidence="9">AI-2E family transporter</fullName>
    </submittedName>
</protein>
<evidence type="ECO:0000256" key="6">
    <source>
        <dbReference type="ARBA" id="ARBA00022989"/>
    </source>
</evidence>
<evidence type="ECO:0000256" key="8">
    <source>
        <dbReference type="SAM" id="Phobius"/>
    </source>
</evidence>
<keyword evidence="3" id="KW-0813">Transport</keyword>
<feature type="transmembrane region" description="Helical" evidence="8">
    <location>
        <begin position="271"/>
        <end position="298"/>
    </location>
</feature>
<keyword evidence="6 8" id="KW-1133">Transmembrane helix</keyword>
<feature type="transmembrane region" description="Helical" evidence="8">
    <location>
        <begin position="215"/>
        <end position="234"/>
    </location>
</feature>
<dbReference type="GO" id="GO:0005886">
    <property type="term" value="C:plasma membrane"/>
    <property type="evidence" value="ECO:0007669"/>
    <property type="project" value="UniProtKB-SubCell"/>
</dbReference>
<proteinExistence type="inferred from homology"/>
<keyword evidence="7 8" id="KW-0472">Membrane</keyword>
<dbReference type="PANTHER" id="PTHR21716">
    <property type="entry name" value="TRANSMEMBRANE PROTEIN"/>
    <property type="match status" value="1"/>
</dbReference>
<evidence type="ECO:0000256" key="7">
    <source>
        <dbReference type="ARBA" id="ARBA00023136"/>
    </source>
</evidence>
<reference evidence="9 10" key="1">
    <citation type="submission" date="2020-08" db="EMBL/GenBank/DDBJ databases">
        <title>Pseudomonas sp. nov.</title>
        <authorList>
            <person name="Gieschler S."/>
            <person name="Fiedler G."/>
            <person name="Brinks E."/>
            <person name="Boehnlein C."/>
            <person name="Franz C.M.A.P."/>
            <person name="Kabisch J."/>
        </authorList>
    </citation>
    <scope>NUCLEOTIDE SEQUENCE [LARGE SCALE GENOMIC DNA]</scope>
    <source>
        <strain evidence="9 10">MBT-1</strain>
    </source>
</reference>
<feature type="transmembrane region" description="Helical" evidence="8">
    <location>
        <begin position="162"/>
        <end position="185"/>
    </location>
</feature>
<evidence type="ECO:0000256" key="1">
    <source>
        <dbReference type="ARBA" id="ARBA00004651"/>
    </source>
</evidence>
<comment type="subcellular location">
    <subcellularLocation>
        <location evidence="1">Cell membrane</location>
        <topology evidence="1">Multi-pass membrane protein</topology>
    </subcellularLocation>
</comment>
<feature type="transmembrane region" description="Helical" evidence="8">
    <location>
        <begin position="318"/>
        <end position="345"/>
    </location>
</feature>
<evidence type="ECO:0000256" key="4">
    <source>
        <dbReference type="ARBA" id="ARBA00022475"/>
    </source>
</evidence>
<comment type="caution">
    <text evidence="9">The sequence shown here is derived from an EMBL/GenBank/DDBJ whole genome shotgun (WGS) entry which is preliminary data.</text>
</comment>
<keyword evidence="4" id="KW-1003">Cell membrane</keyword>
<dbReference type="EMBL" id="JACMYG010000003">
    <property type="protein sequence ID" value="MBC2689003.1"/>
    <property type="molecule type" value="Genomic_DNA"/>
</dbReference>
<dbReference type="PANTHER" id="PTHR21716:SF67">
    <property type="entry name" value="TRANSPORT PROTEIN YDIK-RELATED"/>
    <property type="match status" value="1"/>
</dbReference>
<dbReference type="Proteomes" id="UP000526003">
    <property type="component" value="Unassembled WGS sequence"/>
</dbReference>
<evidence type="ECO:0000256" key="3">
    <source>
        <dbReference type="ARBA" id="ARBA00022448"/>
    </source>
</evidence>
<organism evidence="9 10">
    <name type="scientific">Pseudomonas kielensis</name>
    <dbReference type="NCBI Taxonomy" id="2762577"/>
    <lineage>
        <taxon>Bacteria</taxon>
        <taxon>Pseudomonadati</taxon>
        <taxon>Pseudomonadota</taxon>
        <taxon>Gammaproteobacteria</taxon>
        <taxon>Pseudomonadales</taxon>
        <taxon>Pseudomonadaceae</taxon>
        <taxon>Pseudomonas</taxon>
    </lineage>
</organism>
<sequence>MLPTPLTEKSFSRDMFDVLIRAGLLAVLLLFCFRIFSPFLDLMLWSVILAITLYPLHGTLSRRLGTRGGHTATLMVLIAVLILLVPVYLLGTSIVSSVESAMNIVRADTVHIPLPPDSVATWPLIGEKLHGLWMQAVTDLPLLVQKYIPEIKQVSLALLSKLAGAGAGFLIFIFALIIAGIFMAYGESGSRSAVSIVSRVCGPDRGPSITELCTATIRAVALGVIGIAFIQMLLVGAGFVLMGVPAAGLLALAVLLLGIMQLPATLITVPVIIFVLVNQGATTATIIFAIYVFVAGLVDNVLKPLLLGRGVNVPMPVVLIGALGGMVTNGIIGLFIGPVVLAVAYQLFWQWVQDQPSVSRPDNLRQS</sequence>
<dbReference type="Pfam" id="PF01594">
    <property type="entry name" value="AI-2E_transport"/>
    <property type="match status" value="1"/>
</dbReference>
<dbReference type="AlphaFoldDB" id="A0A7X1KW57"/>
<evidence type="ECO:0000256" key="5">
    <source>
        <dbReference type="ARBA" id="ARBA00022692"/>
    </source>
</evidence>
<comment type="similarity">
    <text evidence="2">Belongs to the autoinducer-2 exporter (AI-2E) (TC 2.A.86) family.</text>
</comment>
<dbReference type="RefSeq" id="WP_166592678.1">
    <property type="nucleotide sequence ID" value="NZ_CP090311.1"/>
</dbReference>
<gene>
    <name evidence="9" type="ORF">H7995_04240</name>
</gene>
<feature type="transmembrane region" description="Helical" evidence="8">
    <location>
        <begin position="18"/>
        <end position="36"/>
    </location>
</feature>
<evidence type="ECO:0000313" key="10">
    <source>
        <dbReference type="Proteomes" id="UP000526003"/>
    </source>
</evidence>
<accession>A0A7X1KW57</accession>
<feature type="transmembrane region" description="Helical" evidence="8">
    <location>
        <begin position="72"/>
        <end position="91"/>
    </location>
</feature>
<name>A0A7X1KW57_9PSED</name>
<keyword evidence="5 8" id="KW-0812">Transmembrane</keyword>
<dbReference type="InterPro" id="IPR002549">
    <property type="entry name" value="AI-2E-like"/>
</dbReference>
<feature type="transmembrane region" description="Helical" evidence="8">
    <location>
        <begin position="42"/>
        <end position="60"/>
    </location>
</feature>
<keyword evidence="10" id="KW-1185">Reference proteome</keyword>
<evidence type="ECO:0000313" key="9">
    <source>
        <dbReference type="EMBL" id="MBC2689003.1"/>
    </source>
</evidence>
<evidence type="ECO:0000256" key="2">
    <source>
        <dbReference type="ARBA" id="ARBA00009773"/>
    </source>
</evidence>